<name>A0ACC2W7Q1_9TREE</name>
<organism evidence="1 2">
    <name type="scientific">Naganishia cerealis</name>
    <dbReference type="NCBI Taxonomy" id="610337"/>
    <lineage>
        <taxon>Eukaryota</taxon>
        <taxon>Fungi</taxon>
        <taxon>Dikarya</taxon>
        <taxon>Basidiomycota</taxon>
        <taxon>Agaricomycotina</taxon>
        <taxon>Tremellomycetes</taxon>
        <taxon>Filobasidiales</taxon>
        <taxon>Filobasidiaceae</taxon>
        <taxon>Naganishia</taxon>
    </lineage>
</organism>
<gene>
    <name evidence="1" type="ORF">QFC19_002705</name>
</gene>
<proteinExistence type="predicted"/>
<accession>A0ACC2W7Q1</accession>
<sequence length="820" mass="92866">MLLGNKVENKVLVKVTSHSYFDLLHHLDPDASYVNNDVAFASRPLASRVLSTASVVTQTQALRKVPSNDNARGYSLAPEQAAERRRTRTADGVASSSRNILAGLPGLRQERDRPPSRITDRTTGSDKGKERDAGERPQSASSSLYPREQRRLKAGEADAGVREGRQDRHRELPVRGSHTPSDMNSEVEPGNAGDKDRNPGFPRKYEKGERERYQPRDENTYKDRKNVRAGNSTPETPVSIDDESANRRDTIRQDHSKVPQGSEEERLLDGVPLEVQEAWICEDLGYALQVTEVEQQESDEEQDEDEDFSEDEEEKAIRARFGLAVPTGELDTNKYDGPGPIIGGEVLGVLLEKEILRSGDPTASALFSSLQLHASQPYAKMLLRWITTGLLHDPYQEFMVKVDDTIEKAALETDFNDDYWERRYTLRDGSSSAIDSRTNADRTVPFLQLPTTGQPELRPGTDRLPGGACIPPFLEDWKVKILRTGKYLNVIRECGLPVEADQGAANSTSPPESENTVRDGLISMEETKFYRIVDHAYMTANQRLLDLMLKEKGLIPYLRSMKHFFFLDQSEFMSQFIDNASTEFKKSVKSVSMIKIQSLLYMAITNPASPTSLDPNKDDLRATVATSGLFEWLGTIVNRQSNEGQEDGTFLPVGDETKQNEKGKKDLLLIEALSIDFDVKFPLSLVISRKAITRYQLVFRFLLNLKYLESLLTSMWMEHRQVLWRTRLEAPDMERWKRRIYNLRAQMLQWVQQMLTFTTQDVLEANWKRLEAKLAKVQTVDQLIQDHVDYLDVCLKECMLTTDRLLPVSSLSRPVIGTGS</sequence>
<protein>
    <submittedName>
        <fullName evidence="1">Uncharacterized protein</fullName>
    </submittedName>
</protein>
<evidence type="ECO:0000313" key="1">
    <source>
        <dbReference type="EMBL" id="KAJ9107800.1"/>
    </source>
</evidence>
<keyword evidence="2" id="KW-1185">Reference proteome</keyword>
<comment type="caution">
    <text evidence="1">The sequence shown here is derived from an EMBL/GenBank/DDBJ whole genome shotgun (WGS) entry which is preliminary data.</text>
</comment>
<reference evidence="1" key="1">
    <citation type="submission" date="2023-04" db="EMBL/GenBank/DDBJ databases">
        <title>Draft Genome sequencing of Naganishia species isolated from polar environments using Oxford Nanopore Technology.</title>
        <authorList>
            <person name="Leo P."/>
            <person name="Venkateswaran K."/>
        </authorList>
    </citation>
    <scope>NUCLEOTIDE SEQUENCE</scope>
    <source>
        <strain evidence="1">MNA-CCFEE 5261</strain>
    </source>
</reference>
<dbReference type="Proteomes" id="UP001241377">
    <property type="component" value="Unassembled WGS sequence"/>
</dbReference>
<evidence type="ECO:0000313" key="2">
    <source>
        <dbReference type="Proteomes" id="UP001241377"/>
    </source>
</evidence>
<dbReference type="EMBL" id="JASBWR010000024">
    <property type="protein sequence ID" value="KAJ9107800.1"/>
    <property type="molecule type" value="Genomic_DNA"/>
</dbReference>